<organism evidence="2 3">
    <name type="scientific">Lysobacter silvisoli</name>
    <dbReference type="NCBI Taxonomy" id="2293254"/>
    <lineage>
        <taxon>Bacteria</taxon>
        <taxon>Pseudomonadati</taxon>
        <taxon>Pseudomonadota</taxon>
        <taxon>Gammaproteobacteria</taxon>
        <taxon>Lysobacterales</taxon>
        <taxon>Lysobacteraceae</taxon>
        <taxon>Lysobacter</taxon>
    </lineage>
</organism>
<evidence type="ECO:0000313" key="3">
    <source>
        <dbReference type="Proteomes" id="UP000264492"/>
    </source>
</evidence>
<protein>
    <submittedName>
        <fullName evidence="2">Uncharacterized protein</fullName>
    </submittedName>
</protein>
<dbReference type="EMBL" id="QTSU01000002">
    <property type="protein sequence ID" value="RDZ26978.1"/>
    <property type="molecule type" value="Genomic_DNA"/>
</dbReference>
<accession>A0A371JZ69</accession>
<evidence type="ECO:0000313" key="2">
    <source>
        <dbReference type="EMBL" id="RDZ26978.1"/>
    </source>
</evidence>
<gene>
    <name evidence="2" type="ORF">DX914_11950</name>
</gene>
<dbReference type="AlphaFoldDB" id="A0A371JZ69"/>
<name>A0A371JZ69_9GAMM</name>
<keyword evidence="3" id="KW-1185">Reference proteome</keyword>
<dbReference type="Proteomes" id="UP000264492">
    <property type="component" value="Unassembled WGS sequence"/>
</dbReference>
<feature type="signal peptide" evidence="1">
    <location>
        <begin position="1"/>
        <end position="30"/>
    </location>
</feature>
<keyword evidence="1" id="KW-0732">Signal</keyword>
<dbReference type="RefSeq" id="WP_115859356.1">
    <property type="nucleotide sequence ID" value="NZ_QTSU01000002.1"/>
</dbReference>
<sequence>MTPSRTHRPRFVFAALAVALLAAATGPAAAINHDRPMEPLPPGVWRAKVEWSYLSPKTGAWQLGSADVVGASLALCQASVDGYVAQTGGTVAVPCHHVPYYDA</sequence>
<comment type="caution">
    <text evidence="2">The sequence shown here is derived from an EMBL/GenBank/DDBJ whole genome shotgun (WGS) entry which is preliminary data.</text>
</comment>
<evidence type="ECO:0000256" key="1">
    <source>
        <dbReference type="SAM" id="SignalP"/>
    </source>
</evidence>
<feature type="chain" id="PRO_5016605788" evidence="1">
    <location>
        <begin position="31"/>
        <end position="103"/>
    </location>
</feature>
<reference evidence="2 3" key="1">
    <citation type="submission" date="2018-08" db="EMBL/GenBank/DDBJ databases">
        <title>Lysobacter sp. zong2l5, whole genome shotgun sequence.</title>
        <authorList>
            <person name="Zhang X."/>
            <person name="Feng G."/>
            <person name="Zhu H."/>
        </authorList>
    </citation>
    <scope>NUCLEOTIDE SEQUENCE [LARGE SCALE GENOMIC DNA]</scope>
    <source>
        <strain evidence="3">zong2l5</strain>
    </source>
</reference>
<proteinExistence type="predicted"/>